<accession>A0A1E3AIH5</accession>
<organism evidence="1 4">
    <name type="scientific">Eisenbergiella tayi</name>
    <dbReference type="NCBI Taxonomy" id="1432052"/>
    <lineage>
        <taxon>Bacteria</taxon>
        <taxon>Bacillati</taxon>
        <taxon>Bacillota</taxon>
        <taxon>Clostridia</taxon>
        <taxon>Lachnospirales</taxon>
        <taxon>Lachnospiraceae</taxon>
        <taxon>Eisenbergiella</taxon>
    </lineage>
</organism>
<dbReference type="Proteomes" id="UP000094067">
    <property type="component" value="Unassembled WGS sequence"/>
</dbReference>
<reference evidence="1 4" key="1">
    <citation type="submission" date="2016-07" db="EMBL/GenBank/DDBJ databases">
        <title>Characterization of isolates of Eisenbergiella tayi derived from blood cultures, using whole genome sequencing.</title>
        <authorList>
            <person name="Burdz T."/>
            <person name="Wiebe D."/>
            <person name="Huynh C."/>
            <person name="Bernard K."/>
        </authorList>
    </citation>
    <scope>NUCLEOTIDE SEQUENCE [LARGE SCALE GENOMIC DNA]</scope>
    <source>
        <strain evidence="1 4">NML 110608</strain>
    </source>
</reference>
<dbReference type="AlphaFoldDB" id="A0A1E3AIH5"/>
<proteinExistence type="predicted"/>
<comment type="caution">
    <text evidence="1">The sequence shown here is derived from an EMBL/GenBank/DDBJ whole genome shotgun (WGS) entry which is preliminary data.</text>
</comment>
<dbReference type="EMBL" id="MCGH01000001">
    <property type="protein sequence ID" value="ODM08510.1"/>
    <property type="molecule type" value="Genomic_DNA"/>
</dbReference>
<dbReference type="EMBL" id="MEHA01000015">
    <property type="protein sequence ID" value="ODR48866.1"/>
    <property type="molecule type" value="Genomic_DNA"/>
</dbReference>
<dbReference type="OrthoDB" id="1861022at2"/>
<evidence type="ECO:0000313" key="1">
    <source>
        <dbReference type="EMBL" id="ODM08510.1"/>
    </source>
</evidence>
<evidence type="ECO:0000313" key="5">
    <source>
        <dbReference type="Proteomes" id="UP000094271"/>
    </source>
</evidence>
<gene>
    <name evidence="2" type="ORF">BEI59_19150</name>
    <name evidence="1" type="ORF">BEI61_00139</name>
    <name evidence="3" type="ORF">BEI63_04265</name>
</gene>
<protein>
    <recommendedName>
        <fullName evidence="7">Peptidase C39-like domain-containing protein</fullName>
    </recommendedName>
</protein>
<dbReference type="Proteomes" id="UP000094869">
    <property type="component" value="Unassembled WGS sequence"/>
</dbReference>
<dbReference type="Proteomes" id="UP000094271">
    <property type="component" value="Unassembled WGS sequence"/>
</dbReference>
<evidence type="ECO:0000313" key="6">
    <source>
        <dbReference type="Proteomes" id="UP000094869"/>
    </source>
</evidence>
<sequence length="207" mass="23065">MKKKRTIIFLCIILLLAAVFCLTAFRVRGSVSVKGEGSTQSPDPVFFSQKDPFWAGDLLGDSSFTMETSGCLTACLAAELHMQDISIPEINAMDPGTLNSFFSGKQVYDREGNIQWDPLSSALNVSLERINGISAMRKTDLTALLSEGIYPIVRVRVKGLGNFHYVLLVKCQDGQFWCMDPLHAEEELVPLSAFGNRIYAIRYLYRP</sequence>
<reference evidence="2 5" key="3">
    <citation type="submission" date="2016-08" db="EMBL/GenBank/DDBJ databases">
        <authorList>
            <person name="Seilhamer J.J."/>
        </authorList>
    </citation>
    <scope>NUCLEOTIDE SEQUENCE [LARGE SCALE GENOMIC DNA]</scope>
    <source>
        <strain evidence="2 5">NML150140-1</strain>
    </source>
</reference>
<evidence type="ECO:0008006" key="7">
    <source>
        <dbReference type="Google" id="ProtNLM"/>
    </source>
</evidence>
<name>A0A1E3AIH5_9FIRM</name>
<evidence type="ECO:0000313" key="2">
    <source>
        <dbReference type="EMBL" id="ODR48866.1"/>
    </source>
</evidence>
<dbReference type="EMBL" id="MEHD01000011">
    <property type="protein sequence ID" value="ODR60403.1"/>
    <property type="molecule type" value="Genomic_DNA"/>
</dbReference>
<reference evidence="3 6" key="2">
    <citation type="submission" date="2016-08" db="EMBL/GenBank/DDBJ databases">
        <title>Characterization of Isolates of Eisenbergiella tayi Derived from Blood Cultures, Using Whole Genome Sequencing.</title>
        <authorList>
            <person name="Bernier A.-M."/>
            <person name="Burdz T."/>
            <person name="Wiebe D."/>
            <person name="Bernard K."/>
        </authorList>
    </citation>
    <scope>NUCLEOTIDE SEQUENCE [LARGE SCALE GENOMIC DNA]</scope>
    <source>
        <strain evidence="3 6">NML120146</strain>
    </source>
</reference>
<evidence type="ECO:0000313" key="3">
    <source>
        <dbReference type="EMBL" id="ODR60403.1"/>
    </source>
</evidence>
<dbReference type="RefSeq" id="WP_069150891.1">
    <property type="nucleotide sequence ID" value="NZ_DAWDRA010000069.1"/>
</dbReference>
<evidence type="ECO:0000313" key="4">
    <source>
        <dbReference type="Proteomes" id="UP000094067"/>
    </source>
</evidence>
<keyword evidence="6" id="KW-1185">Reference proteome</keyword>